<name>A0A2K4ZLT9_9FIRM</name>
<proteinExistence type="predicted"/>
<protein>
    <submittedName>
        <fullName evidence="1">Uncharacterized protein</fullName>
    </submittedName>
</protein>
<dbReference type="InterPro" id="IPR046726">
    <property type="entry name" value="DUF6618"/>
</dbReference>
<dbReference type="AlphaFoldDB" id="A0A2K4ZLT9"/>
<sequence>MNYTCILKSSSRRETWTGEIILLGGGNGWYEAEINGRGTYFHILAGRHKYGNYLCIPNHDVGCELSDFSDIFWNEERIGSLMRKVGAVTVTAGLVHLPALAARQMKTEYFIWAVDLLMGSIAF</sequence>
<reference evidence="1 2" key="1">
    <citation type="submission" date="2018-01" db="EMBL/GenBank/DDBJ databases">
        <authorList>
            <person name="Gaut B.S."/>
            <person name="Morton B.R."/>
            <person name="Clegg M.T."/>
            <person name="Duvall M.R."/>
        </authorList>
    </citation>
    <scope>NUCLEOTIDE SEQUENCE [LARGE SCALE GENOMIC DNA]</scope>
    <source>
        <strain evidence="1">GP69</strain>
    </source>
</reference>
<evidence type="ECO:0000313" key="1">
    <source>
        <dbReference type="EMBL" id="SOY31386.1"/>
    </source>
</evidence>
<dbReference type="RefSeq" id="WP_103241380.1">
    <property type="nucleotide sequence ID" value="NZ_JANJZD010000025.1"/>
</dbReference>
<keyword evidence="2" id="KW-1185">Reference proteome</keyword>
<evidence type="ECO:0000313" key="2">
    <source>
        <dbReference type="Proteomes" id="UP000236311"/>
    </source>
</evidence>
<organism evidence="1 2">
    <name type="scientific">Acetatifactor muris</name>
    <dbReference type="NCBI Taxonomy" id="879566"/>
    <lineage>
        <taxon>Bacteria</taxon>
        <taxon>Bacillati</taxon>
        <taxon>Bacillota</taxon>
        <taxon>Clostridia</taxon>
        <taxon>Lachnospirales</taxon>
        <taxon>Lachnospiraceae</taxon>
        <taxon>Acetatifactor</taxon>
    </lineage>
</organism>
<dbReference type="EMBL" id="OFSM01000025">
    <property type="protein sequence ID" value="SOY31386.1"/>
    <property type="molecule type" value="Genomic_DNA"/>
</dbReference>
<accession>A0A2K4ZLT9</accession>
<gene>
    <name evidence="1" type="ORF">AMURIS_04123</name>
</gene>
<dbReference type="Pfam" id="PF20323">
    <property type="entry name" value="DUF6618"/>
    <property type="match status" value="1"/>
</dbReference>
<dbReference type="OrthoDB" id="1651171at2"/>
<dbReference type="Proteomes" id="UP000236311">
    <property type="component" value="Unassembled WGS sequence"/>
</dbReference>